<evidence type="ECO:0000256" key="1">
    <source>
        <dbReference type="SAM" id="MobiDB-lite"/>
    </source>
</evidence>
<evidence type="ECO:0000313" key="3">
    <source>
        <dbReference type="Proteomes" id="UP000386281"/>
    </source>
</evidence>
<reference evidence="2 3" key="1">
    <citation type="submission" date="2019-02" db="EMBL/GenBank/DDBJ databases">
        <authorList>
            <consortium name="Pathogen Informatics"/>
        </authorList>
    </citation>
    <scope>NUCLEOTIDE SEQUENCE [LARGE SCALE GENOMIC DNA]</scope>
    <source>
        <strain evidence="2 3">3012STDY7078520</strain>
    </source>
</reference>
<dbReference type="AlphaFoldDB" id="A0A449DB76"/>
<gene>
    <name evidence="2" type="ORF">NCTC12391_02914</name>
</gene>
<name>A0A449DB76_9MICO</name>
<sequence>MDAPFADLLYLLLAVATVAGLAAQALVFEKVTAESATTARITDPSSTPGTTPGTTGSTPGTPSTPDSSGEARA</sequence>
<feature type="compositionally biased region" description="Low complexity" evidence="1">
    <location>
        <begin position="42"/>
        <end position="73"/>
    </location>
</feature>
<feature type="region of interest" description="Disordered" evidence="1">
    <location>
        <begin position="34"/>
        <end position="73"/>
    </location>
</feature>
<organism evidence="2 3">
    <name type="scientific">Brevibacterium casei</name>
    <dbReference type="NCBI Taxonomy" id="33889"/>
    <lineage>
        <taxon>Bacteria</taxon>
        <taxon>Bacillati</taxon>
        <taxon>Actinomycetota</taxon>
        <taxon>Actinomycetes</taxon>
        <taxon>Micrococcales</taxon>
        <taxon>Brevibacteriaceae</taxon>
        <taxon>Brevibacterium</taxon>
    </lineage>
</organism>
<dbReference type="RefSeq" id="WP_140955343.1">
    <property type="nucleotide sequence ID" value="NZ_CAACXN010000015.1"/>
</dbReference>
<dbReference type="Proteomes" id="UP000386281">
    <property type="component" value="Unassembled WGS sequence"/>
</dbReference>
<dbReference type="EMBL" id="CAACXN010000015">
    <property type="protein sequence ID" value="VEW14765.1"/>
    <property type="molecule type" value="Genomic_DNA"/>
</dbReference>
<protein>
    <submittedName>
        <fullName evidence="2">Uncharacterized protein</fullName>
    </submittedName>
</protein>
<proteinExistence type="predicted"/>
<evidence type="ECO:0000313" key="2">
    <source>
        <dbReference type="EMBL" id="VEW14765.1"/>
    </source>
</evidence>
<accession>A0A449DB76</accession>